<dbReference type="OrthoDB" id="72929at2759"/>
<dbReference type="RefSeq" id="XP_012203616.1">
    <property type="nucleotide sequence ID" value="XM_012348226.1"/>
</dbReference>
<dbReference type="KEGG" id="spar:SPRG_08881"/>
<organism evidence="2 3">
    <name type="scientific">Saprolegnia parasitica (strain CBS 223.65)</name>
    <dbReference type="NCBI Taxonomy" id="695850"/>
    <lineage>
        <taxon>Eukaryota</taxon>
        <taxon>Sar</taxon>
        <taxon>Stramenopiles</taxon>
        <taxon>Oomycota</taxon>
        <taxon>Saprolegniomycetes</taxon>
        <taxon>Saprolegniales</taxon>
        <taxon>Saprolegniaceae</taxon>
        <taxon>Saprolegnia</taxon>
    </lineage>
</organism>
<evidence type="ECO:0000313" key="3">
    <source>
        <dbReference type="Proteomes" id="UP000030745"/>
    </source>
</evidence>
<keyword evidence="1" id="KW-1133">Transmembrane helix</keyword>
<keyword evidence="1" id="KW-0472">Membrane</keyword>
<feature type="transmembrane region" description="Helical" evidence="1">
    <location>
        <begin position="47"/>
        <end position="66"/>
    </location>
</feature>
<gene>
    <name evidence="2" type="ORF">SPRG_08881</name>
</gene>
<reference evidence="2 3" key="1">
    <citation type="journal article" date="2013" name="PLoS Genet.">
        <title>Distinctive expansion of potential virulence genes in the genome of the oomycete fish pathogen Saprolegnia parasitica.</title>
        <authorList>
            <person name="Jiang R.H."/>
            <person name="de Bruijn I."/>
            <person name="Haas B.J."/>
            <person name="Belmonte R."/>
            <person name="Lobach L."/>
            <person name="Christie J."/>
            <person name="van den Ackerveken G."/>
            <person name="Bottin A."/>
            <person name="Bulone V."/>
            <person name="Diaz-Moreno S.M."/>
            <person name="Dumas B."/>
            <person name="Fan L."/>
            <person name="Gaulin E."/>
            <person name="Govers F."/>
            <person name="Grenville-Briggs L.J."/>
            <person name="Horner N.R."/>
            <person name="Levin J.Z."/>
            <person name="Mammella M."/>
            <person name="Meijer H.J."/>
            <person name="Morris P."/>
            <person name="Nusbaum C."/>
            <person name="Oome S."/>
            <person name="Phillips A.J."/>
            <person name="van Rooyen D."/>
            <person name="Rzeszutek E."/>
            <person name="Saraiva M."/>
            <person name="Secombes C.J."/>
            <person name="Seidl M.F."/>
            <person name="Snel B."/>
            <person name="Stassen J.H."/>
            <person name="Sykes S."/>
            <person name="Tripathy S."/>
            <person name="van den Berg H."/>
            <person name="Vega-Arreguin J.C."/>
            <person name="Wawra S."/>
            <person name="Young S.K."/>
            <person name="Zeng Q."/>
            <person name="Dieguez-Uribeondo J."/>
            <person name="Russ C."/>
            <person name="Tyler B.M."/>
            <person name="van West P."/>
        </authorList>
    </citation>
    <scope>NUCLEOTIDE SEQUENCE [LARGE SCALE GENOMIC DNA]</scope>
    <source>
        <strain evidence="2 3">CBS 223.65</strain>
    </source>
</reference>
<keyword evidence="1" id="KW-0812">Transmembrane</keyword>
<dbReference type="GeneID" id="24131084"/>
<feature type="transmembrane region" description="Helical" evidence="1">
    <location>
        <begin position="126"/>
        <end position="144"/>
    </location>
</feature>
<dbReference type="VEuPathDB" id="FungiDB:SPRG_08881"/>
<dbReference type="OMA" id="HEWLATY"/>
<evidence type="ECO:0008006" key="4">
    <source>
        <dbReference type="Google" id="ProtNLM"/>
    </source>
</evidence>
<feature type="transmembrane region" description="Helical" evidence="1">
    <location>
        <begin position="22"/>
        <end position="41"/>
    </location>
</feature>
<dbReference type="Proteomes" id="UP000030745">
    <property type="component" value="Unassembled WGS sequence"/>
</dbReference>
<dbReference type="AlphaFoldDB" id="A0A067CFJ7"/>
<dbReference type="EMBL" id="KK583230">
    <property type="protein sequence ID" value="KDO25582.1"/>
    <property type="molecule type" value="Genomic_DNA"/>
</dbReference>
<evidence type="ECO:0000313" key="2">
    <source>
        <dbReference type="EMBL" id="KDO25582.1"/>
    </source>
</evidence>
<feature type="transmembrane region" description="Helical" evidence="1">
    <location>
        <begin position="87"/>
        <end position="106"/>
    </location>
</feature>
<sequence>MAPFDVVVRGPKAPAPLARLHGLPYFVIAQIIFATNAFVLINWYGALGAVAGLGLGVMGSVLDALVSNSFGYNIIVLRYNGFSDWSVLGAMTLALLGGQLMNVIVIEHLAGPMAVADLLATSSYTPWTLFGVLLNLGMSEVVFYTGHQFLHETCPELHLMHHCCLRPTGSTNLISDPRDVAIELGGPGALLIMNHFLLWEEDATILLLSYLFVTWYYTLTHHEWLATYHIKHHTRLNAVYTVYINQPGDARRDRIRSLLKRPPKHLLQ</sequence>
<evidence type="ECO:0000256" key="1">
    <source>
        <dbReference type="SAM" id="Phobius"/>
    </source>
</evidence>
<accession>A0A067CFJ7</accession>
<keyword evidence="3" id="KW-1185">Reference proteome</keyword>
<proteinExistence type="predicted"/>
<name>A0A067CFJ7_SAPPC</name>
<protein>
    <recommendedName>
        <fullName evidence="4">Fatty acid hydroxylase domain-containing protein</fullName>
    </recommendedName>
</protein>